<dbReference type="AlphaFoldDB" id="A0AAD8KW33"/>
<sequence length="332" mass="37417">MSVSYDVREGDSRPQCTFTTKHITQVLKSMDTYHLSLTCFLLIFFTLPTQFIIQAHGIKPTRLLDLAIRYYTFKSCKNFKTGKSYNIKLPSNFTGINVSTVKYRCGSLKRYGAKIQEFQLGVGVDVHPYVERVLIVTQNLGTNWSNIYYNNYNQLLGYELVSPVLGLLAYNAGDDSILSIESEVKIKSPNPNGIKIDFSNYTFKKNDTLHGKIQMCATFGDDGNVTLQNEVAPNICATSMQGHFGLVVESPLLPERKKISRWKVVFGSSFGAAIGAFLLGLLLVAMFVKVKKKARLEELERRAYEEEALQVSMAGHVIRPHNVVVNHHHHTR</sequence>
<dbReference type="EMBL" id="JAUHHV010000003">
    <property type="protein sequence ID" value="KAK1430709.1"/>
    <property type="molecule type" value="Genomic_DNA"/>
</dbReference>
<dbReference type="Proteomes" id="UP001229421">
    <property type="component" value="Unassembled WGS sequence"/>
</dbReference>
<accession>A0AAD8KW33</accession>
<dbReference type="PANTHER" id="PTHR33512">
    <property type="entry name" value="PROTEIN, PUTATIVE (DUF1191)-RELATED"/>
    <property type="match status" value="1"/>
</dbReference>
<keyword evidence="1" id="KW-0472">Membrane</keyword>
<name>A0AAD8KW33_TARER</name>
<proteinExistence type="predicted"/>
<keyword evidence="1" id="KW-1133">Transmembrane helix</keyword>
<dbReference type="Pfam" id="PF06697">
    <property type="entry name" value="DUF1191"/>
    <property type="match status" value="1"/>
</dbReference>
<feature type="transmembrane region" description="Helical" evidence="1">
    <location>
        <begin position="264"/>
        <end position="288"/>
    </location>
</feature>
<dbReference type="PANTHER" id="PTHR33512:SF1">
    <property type="entry name" value="PROTEIN, PUTATIVE (DUF1191)-RELATED"/>
    <property type="match status" value="1"/>
</dbReference>
<feature type="transmembrane region" description="Helical" evidence="1">
    <location>
        <begin position="33"/>
        <end position="53"/>
    </location>
</feature>
<organism evidence="2 3">
    <name type="scientific">Tagetes erecta</name>
    <name type="common">African marigold</name>
    <dbReference type="NCBI Taxonomy" id="13708"/>
    <lineage>
        <taxon>Eukaryota</taxon>
        <taxon>Viridiplantae</taxon>
        <taxon>Streptophyta</taxon>
        <taxon>Embryophyta</taxon>
        <taxon>Tracheophyta</taxon>
        <taxon>Spermatophyta</taxon>
        <taxon>Magnoliopsida</taxon>
        <taxon>eudicotyledons</taxon>
        <taxon>Gunneridae</taxon>
        <taxon>Pentapetalae</taxon>
        <taxon>asterids</taxon>
        <taxon>campanulids</taxon>
        <taxon>Asterales</taxon>
        <taxon>Asteraceae</taxon>
        <taxon>Asteroideae</taxon>
        <taxon>Heliantheae alliance</taxon>
        <taxon>Tageteae</taxon>
        <taxon>Tagetes</taxon>
    </lineage>
</organism>
<keyword evidence="1" id="KW-0812">Transmembrane</keyword>
<reference evidence="2" key="1">
    <citation type="journal article" date="2023" name="bioRxiv">
        <title>Improved chromosome-level genome assembly for marigold (Tagetes erecta).</title>
        <authorList>
            <person name="Jiang F."/>
            <person name="Yuan L."/>
            <person name="Wang S."/>
            <person name="Wang H."/>
            <person name="Xu D."/>
            <person name="Wang A."/>
            <person name="Fan W."/>
        </authorList>
    </citation>
    <scope>NUCLEOTIDE SEQUENCE</scope>
    <source>
        <strain evidence="2">WSJ</strain>
        <tissue evidence="2">Leaf</tissue>
    </source>
</reference>
<evidence type="ECO:0000313" key="3">
    <source>
        <dbReference type="Proteomes" id="UP001229421"/>
    </source>
</evidence>
<evidence type="ECO:0000313" key="2">
    <source>
        <dbReference type="EMBL" id="KAK1430709.1"/>
    </source>
</evidence>
<dbReference type="GO" id="GO:0016020">
    <property type="term" value="C:membrane"/>
    <property type="evidence" value="ECO:0007669"/>
    <property type="project" value="TreeGrafter"/>
</dbReference>
<dbReference type="InterPro" id="IPR010605">
    <property type="entry name" value="DUF1191"/>
</dbReference>
<gene>
    <name evidence="2" type="ORF">QVD17_13649</name>
</gene>
<evidence type="ECO:0000256" key="1">
    <source>
        <dbReference type="SAM" id="Phobius"/>
    </source>
</evidence>
<comment type="caution">
    <text evidence="2">The sequence shown here is derived from an EMBL/GenBank/DDBJ whole genome shotgun (WGS) entry which is preliminary data.</text>
</comment>
<protein>
    <submittedName>
        <fullName evidence="2">Uncharacterized protein</fullName>
    </submittedName>
</protein>
<keyword evidence="3" id="KW-1185">Reference proteome</keyword>